<keyword evidence="2" id="KW-1185">Reference proteome</keyword>
<name>A0A0U1LUB9_TALIS</name>
<dbReference type="InterPro" id="IPR036291">
    <property type="entry name" value="NAD(P)-bd_dom_sf"/>
</dbReference>
<dbReference type="Gene3D" id="3.40.50.720">
    <property type="entry name" value="NAD(P)-binding Rossmann-like Domain"/>
    <property type="match status" value="1"/>
</dbReference>
<dbReference type="AlphaFoldDB" id="A0A0U1LUB9"/>
<sequence>MKVLVVGATGMVGGEAVVQCLAHPAITKVIVFVRRDLPADVSDHPKLESVLIKDFAIWPENVLLAHSDAAAMIWAMGTYKGSITADLEYPVTFIESMGQVLETKHSGAPFRFVNLSGKFVRRNQEKRLWLLEKPRKIKGLLETKALAFADSHAKIWETFILKPGGIMTKKMVSSGAGIIGAMMGDSWVVRIEELGAFMVQLAINAEGEESIIDNARIARRGRELLESKAT</sequence>
<reference evidence="1 2" key="1">
    <citation type="submission" date="2015-04" db="EMBL/GenBank/DDBJ databases">
        <authorList>
            <person name="Syromyatnikov M.Y."/>
            <person name="Popov V.N."/>
        </authorList>
    </citation>
    <scope>NUCLEOTIDE SEQUENCE [LARGE SCALE GENOMIC DNA]</scope>
    <source>
        <strain evidence="1">WF-38-12</strain>
    </source>
</reference>
<proteinExistence type="predicted"/>
<dbReference type="EMBL" id="CVMT01000003">
    <property type="protein sequence ID" value="CRG87013.1"/>
    <property type="molecule type" value="Genomic_DNA"/>
</dbReference>
<evidence type="ECO:0000313" key="1">
    <source>
        <dbReference type="EMBL" id="CRG87013.1"/>
    </source>
</evidence>
<dbReference type="OrthoDB" id="3535423at2759"/>
<dbReference type="PANTHER" id="PTHR14097:SF9">
    <property type="entry name" value="EPIMERASE, PUTATIVE (AFU_ORTHOLOGUE AFUA_8G07320)-RELATED"/>
    <property type="match status" value="1"/>
</dbReference>
<dbReference type="PANTHER" id="PTHR14097">
    <property type="entry name" value="OXIDOREDUCTASE HTATIP2"/>
    <property type="match status" value="1"/>
</dbReference>
<evidence type="ECO:0000313" key="2">
    <source>
        <dbReference type="Proteomes" id="UP000054383"/>
    </source>
</evidence>
<accession>A0A0U1LUB9</accession>
<gene>
    <name evidence="1" type="ORF">PISL3812_04026</name>
</gene>
<dbReference type="Proteomes" id="UP000054383">
    <property type="component" value="Unassembled WGS sequence"/>
</dbReference>
<dbReference type="OMA" id="MICAMGS"/>
<dbReference type="SUPFAM" id="SSF51735">
    <property type="entry name" value="NAD(P)-binding Rossmann-fold domains"/>
    <property type="match status" value="1"/>
</dbReference>
<protein>
    <submittedName>
        <fullName evidence="1">Nucleoside-diphosphate-sugar epimerase, putative</fullName>
    </submittedName>
</protein>
<organism evidence="1 2">
    <name type="scientific">Talaromyces islandicus</name>
    <name type="common">Penicillium islandicum</name>
    <dbReference type="NCBI Taxonomy" id="28573"/>
    <lineage>
        <taxon>Eukaryota</taxon>
        <taxon>Fungi</taxon>
        <taxon>Dikarya</taxon>
        <taxon>Ascomycota</taxon>
        <taxon>Pezizomycotina</taxon>
        <taxon>Eurotiomycetes</taxon>
        <taxon>Eurotiomycetidae</taxon>
        <taxon>Eurotiales</taxon>
        <taxon>Trichocomaceae</taxon>
        <taxon>Talaromyces</taxon>
        <taxon>Talaromyces sect. Islandici</taxon>
    </lineage>
</organism>